<keyword evidence="5" id="KW-0812">Transmembrane</keyword>
<reference evidence="8" key="2">
    <citation type="submission" date="2016-02" db="EMBL/GenBank/DDBJ databases">
        <title>Genome sequence of Clostridium beijerinckii strain 59B.</title>
        <authorList>
            <person name="Little G.T."/>
            <person name="Minton N.P."/>
        </authorList>
    </citation>
    <scope>NUCLEOTIDE SEQUENCE</scope>
    <source>
        <strain evidence="8">NCIMB 14988</strain>
    </source>
</reference>
<evidence type="ECO:0000256" key="4">
    <source>
        <dbReference type="SAM" id="MobiDB-lite"/>
    </source>
</evidence>
<accession>A0A0B5Q8C6</accession>
<feature type="domain" description="HAMP" evidence="7">
    <location>
        <begin position="211"/>
        <end position="266"/>
    </location>
</feature>
<dbReference type="Gene3D" id="1.10.287.950">
    <property type="entry name" value="Methyl-accepting chemotaxis protein"/>
    <property type="match status" value="1"/>
</dbReference>
<evidence type="ECO:0000259" key="7">
    <source>
        <dbReference type="PROSITE" id="PS50885"/>
    </source>
</evidence>
<evidence type="ECO:0000256" key="2">
    <source>
        <dbReference type="ARBA" id="ARBA00029447"/>
    </source>
</evidence>
<name>A0A0B5Q8C6_CLOBE</name>
<dbReference type="PROSITE" id="PS50885">
    <property type="entry name" value="HAMP"/>
    <property type="match status" value="1"/>
</dbReference>
<dbReference type="Proteomes" id="UP000031866">
    <property type="component" value="Chromosome"/>
</dbReference>
<dbReference type="InterPro" id="IPR003660">
    <property type="entry name" value="HAMP_dom"/>
</dbReference>
<dbReference type="InterPro" id="IPR004090">
    <property type="entry name" value="Chemotax_Me-accpt_rcpt"/>
</dbReference>
<dbReference type="InterPro" id="IPR004089">
    <property type="entry name" value="MCPsignal_dom"/>
</dbReference>
<dbReference type="GO" id="GO:0004888">
    <property type="term" value="F:transmembrane signaling receptor activity"/>
    <property type="evidence" value="ECO:0007669"/>
    <property type="project" value="InterPro"/>
</dbReference>
<evidence type="ECO:0000313" key="8">
    <source>
        <dbReference type="EMBL" id="AJG98464.1"/>
    </source>
</evidence>
<dbReference type="SMART" id="SM00283">
    <property type="entry name" value="MA"/>
    <property type="match status" value="1"/>
</dbReference>
<dbReference type="STRING" id="1520.LF65_01863"/>
<proteinExistence type="inferred from homology"/>
<feature type="transmembrane region" description="Helical" evidence="5">
    <location>
        <begin position="12"/>
        <end position="32"/>
    </location>
</feature>
<keyword evidence="5" id="KW-1133">Transmembrane helix</keyword>
<dbReference type="EMBL" id="CP010086">
    <property type="protein sequence ID" value="AJG98464.1"/>
    <property type="molecule type" value="Genomic_DNA"/>
</dbReference>
<dbReference type="PROSITE" id="PS50111">
    <property type="entry name" value="CHEMOTAXIS_TRANSDUC_2"/>
    <property type="match status" value="1"/>
</dbReference>
<keyword evidence="5" id="KW-0472">Membrane</keyword>
<dbReference type="GO" id="GO:0016020">
    <property type="term" value="C:membrane"/>
    <property type="evidence" value="ECO:0007669"/>
    <property type="project" value="InterPro"/>
</dbReference>
<sequence length="572" mass="63965">MINNLKVKQKIFLFSGIMILLIIFMGGIGYYYNLQSNYNVTSMYKDRLLPVQWLNDNRNQSRAIEADTYNIILNVKDTEEQNKKLNDIKDRVKAYDNNWQAYKGNEVDQFELEIIPLVENDLKEYRAARDEIIKLAMDGKQEEALEKYKSITGKVDEFQKNLKALAIYNADKAQEINVQNNNSFSYSRKIFIILGFLSVVIAATLSVIISKTIANPLKLSVECIRVLAKRDFTVSVPELLLKRKDEIGDLANSIFLMKNDISILVKEIMERSQDMNASSQELSATVEELTTTIESIDASIRNISNDIQETSASSEEISASIQEVDSNINLLSGKAMEGSNNASKSKERATEVQGKGKVSLEEAGRLYEEKREKGFKAIESGKVVEDIKAMADTIADISEQTNLLALNAAIEAARAGDHGKGFAVVAEEVRKLAEEASQAVTIIKDTIVKVQAAFRNLSDNNVEVLDFIKEDVNSKFEDMKNMGNQYYDDAEFVANMSEEIASMSEELTATIHEITNAVQNTAEIAQKSSENAETIKDSVSETTIEIEQLAKAAEQQALLAEKLNEVVNKFKI</sequence>
<dbReference type="PANTHER" id="PTHR32089">
    <property type="entry name" value="METHYL-ACCEPTING CHEMOTAXIS PROTEIN MCPB"/>
    <property type="match status" value="1"/>
</dbReference>
<feature type="region of interest" description="Disordered" evidence="4">
    <location>
        <begin position="336"/>
        <end position="355"/>
    </location>
</feature>
<dbReference type="Pfam" id="PF00015">
    <property type="entry name" value="MCPsignal"/>
    <property type="match status" value="1"/>
</dbReference>
<keyword evidence="1 3" id="KW-0807">Transducer</keyword>
<protein>
    <submittedName>
        <fullName evidence="8 9">Chemotaxis protein</fullName>
    </submittedName>
</protein>
<evidence type="ECO:0000313" key="9">
    <source>
        <dbReference type="EMBL" id="NRV07302.1"/>
    </source>
</evidence>
<evidence type="ECO:0000313" key="10">
    <source>
        <dbReference type="Proteomes" id="UP000031866"/>
    </source>
</evidence>
<dbReference type="Pfam" id="PF12729">
    <property type="entry name" value="4HB_MCP_1"/>
    <property type="match status" value="1"/>
</dbReference>
<reference evidence="9" key="3">
    <citation type="submission" date="2020-05" db="EMBL/GenBank/DDBJ databases">
        <title>Genomic insights into acetone-butanol-ethanol (ABE) fermentation by sequencing solventogenic clostridia strains.</title>
        <authorList>
            <person name="Brown S."/>
        </authorList>
    </citation>
    <scope>NUCLEOTIDE SEQUENCE</scope>
    <source>
        <strain evidence="9">DJ126</strain>
    </source>
</reference>
<gene>
    <name evidence="9" type="ORF">DFH45_000265</name>
    <name evidence="8" type="ORF">LF65_01863</name>
</gene>
<feature type="domain" description="Methyl-accepting transducer" evidence="6">
    <location>
        <begin position="278"/>
        <end position="536"/>
    </location>
</feature>
<dbReference type="AlphaFoldDB" id="A0A0B5Q8C6"/>
<reference evidence="10" key="1">
    <citation type="submission" date="2014-12" db="EMBL/GenBank/DDBJ databases">
        <title>Genome sequence of Clostridium beijerinckii strain 59B.</title>
        <authorList>
            <person name="Little G.T."/>
            <person name="Minton N.P."/>
        </authorList>
    </citation>
    <scope>NUCLEOTIDE SEQUENCE [LARGE SCALE GENOMIC DNA]</scope>
    <source>
        <strain evidence="10">59B</strain>
    </source>
</reference>
<dbReference type="PRINTS" id="PR00260">
    <property type="entry name" value="CHEMTRNSDUCR"/>
</dbReference>
<dbReference type="PANTHER" id="PTHR32089:SF112">
    <property type="entry name" value="LYSOZYME-LIKE PROTEIN-RELATED"/>
    <property type="match status" value="1"/>
</dbReference>
<evidence type="ECO:0000256" key="1">
    <source>
        <dbReference type="ARBA" id="ARBA00023224"/>
    </source>
</evidence>
<dbReference type="OrthoDB" id="1887545at2"/>
<feature type="transmembrane region" description="Helical" evidence="5">
    <location>
        <begin position="190"/>
        <end position="209"/>
    </location>
</feature>
<evidence type="ECO:0000256" key="5">
    <source>
        <dbReference type="SAM" id="Phobius"/>
    </source>
</evidence>
<dbReference type="EMBL" id="JABSXK010000001">
    <property type="protein sequence ID" value="NRV07302.1"/>
    <property type="molecule type" value="Genomic_DNA"/>
</dbReference>
<comment type="similarity">
    <text evidence="2">Belongs to the methyl-accepting chemotaxis (MCP) protein family.</text>
</comment>
<evidence type="ECO:0000259" key="6">
    <source>
        <dbReference type="PROSITE" id="PS50111"/>
    </source>
</evidence>
<organism evidence="8 10">
    <name type="scientific">Clostridium beijerinckii</name>
    <name type="common">Clostridium MP</name>
    <dbReference type="NCBI Taxonomy" id="1520"/>
    <lineage>
        <taxon>Bacteria</taxon>
        <taxon>Bacillati</taxon>
        <taxon>Bacillota</taxon>
        <taxon>Clostridia</taxon>
        <taxon>Eubacteriales</taxon>
        <taxon>Clostridiaceae</taxon>
        <taxon>Clostridium</taxon>
    </lineage>
</organism>
<dbReference type="RefSeq" id="WP_041895759.1">
    <property type="nucleotide sequence ID" value="NZ_CP010086.2"/>
</dbReference>
<dbReference type="GO" id="GO:0007165">
    <property type="term" value="P:signal transduction"/>
    <property type="evidence" value="ECO:0007669"/>
    <property type="project" value="UniProtKB-KW"/>
</dbReference>
<dbReference type="GO" id="GO:0006935">
    <property type="term" value="P:chemotaxis"/>
    <property type="evidence" value="ECO:0007669"/>
    <property type="project" value="InterPro"/>
</dbReference>
<dbReference type="Proteomes" id="UP000821656">
    <property type="component" value="Unassembled WGS sequence"/>
</dbReference>
<evidence type="ECO:0000256" key="3">
    <source>
        <dbReference type="PROSITE-ProRule" id="PRU00284"/>
    </source>
</evidence>
<dbReference type="KEGG" id="cbei:LF65_01863"/>
<dbReference type="InterPro" id="IPR024478">
    <property type="entry name" value="HlyB_4HB_MCP"/>
</dbReference>
<dbReference type="SUPFAM" id="SSF58104">
    <property type="entry name" value="Methyl-accepting chemotaxis protein (MCP) signaling domain"/>
    <property type="match status" value="1"/>
</dbReference>